<evidence type="ECO:0000259" key="2">
    <source>
        <dbReference type="Pfam" id="PF02517"/>
    </source>
</evidence>
<dbReference type="GO" id="GO:0008237">
    <property type="term" value="F:metallopeptidase activity"/>
    <property type="evidence" value="ECO:0007669"/>
    <property type="project" value="UniProtKB-KW"/>
</dbReference>
<keyword evidence="1" id="KW-0812">Transmembrane</keyword>
<feature type="transmembrane region" description="Helical" evidence="1">
    <location>
        <begin position="12"/>
        <end position="32"/>
    </location>
</feature>
<keyword evidence="3" id="KW-0378">Hydrolase</keyword>
<reference evidence="3 4" key="1">
    <citation type="submission" date="2018-10" db="EMBL/GenBank/DDBJ databases">
        <title>Staphylococcus pseudoxylosus sp. nov., isolated from bovine mastitis.</title>
        <authorList>
            <person name="Macfadyen A.C."/>
            <person name="Leroy S."/>
            <person name="Harrison E.M."/>
            <person name="Parkhill J."/>
            <person name="Holmes M.A."/>
            <person name="Paterson G.K."/>
        </authorList>
    </citation>
    <scope>NUCLEOTIDE SEQUENCE [LARGE SCALE GENOMIC DNA]</scope>
    <source>
        <strain evidence="3 4">S04009</strain>
    </source>
</reference>
<dbReference type="AlphaFoldDB" id="A0AAQ0S703"/>
<dbReference type="PANTHER" id="PTHR36435:SF1">
    <property type="entry name" value="CAAX AMINO TERMINAL PROTEASE FAMILY PROTEIN"/>
    <property type="match status" value="1"/>
</dbReference>
<name>A0AAQ0S703_9STAP</name>
<evidence type="ECO:0000313" key="3">
    <source>
        <dbReference type="EMBL" id="RMI84991.1"/>
    </source>
</evidence>
<dbReference type="Proteomes" id="UP000269505">
    <property type="component" value="Unassembled WGS sequence"/>
</dbReference>
<feature type="domain" description="CAAX prenyl protease 2/Lysostaphin resistance protein A-like" evidence="2">
    <location>
        <begin position="103"/>
        <end position="201"/>
    </location>
</feature>
<proteinExistence type="predicted"/>
<dbReference type="PANTHER" id="PTHR36435">
    <property type="entry name" value="SLR1288 PROTEIN"/>
    <property type="match status" value="1"/>
</dbReference>
<feature type="transmembrane region" description="Helical" evidence="1">
    <location>
        <begin position="100"/>
        <end position="118"/>
    </location>
</feature>
<feature type="transmembrane region" description="Helical" evidence="1">
    <location>
        <begin position="69"/>
        <end position="88"/>
    </location>
</feature>
<dbReference type="RefSeq" id="WP_122064563.1">
    <property type="nucleotide sequence ID" value="NZ_JAHCSS010000011.1"/>
</dbReference>
<keyword evidence="3" id="KW-0482">Metalloprotease</keyword>
<feature type="transmembrane region" description="Helical" evidence="1">
    <location>
        <begin position="138"/>
        <end position="157"/>
    </location>
</feature>
<keyword evidence="4" id="KW-1185">Reference proteome</keyword>
<organism evidence="3 4">
    <name type="scientific">Staphylococcus pseudoxylosus</name>
    <dbReference type="NCBI Taxonomy" id="2282419"/>
    <lineage>
        <taxon>Bacteria</taxon>
        <taxon>Bacillati</taxon>
        <taxon>Bacillota</taxon>
        <taxon>Bacilli</taxon>
        <taxon>Bacillales</taxon>
        <taxon>Staphylococcaceae</taxon>
        <taxon>Staphylococcus</taxon>
    </lineage>
</organism>
<keyword evidence="1" id="KW-0472">Membrane</keyword>
<dbReference type="EMBL" id="RCVN01000008">
    <property type="protein sequence ID" value="RMI84991.1"/>
    <property type="molecule type" value="Genomic_DNA"/>
</dbReference>
<evidence type="ECO:0000313" key="4">
    <source>
        <dbReference type="Proteomes" id="UP000269505"/>
    </source>
</evidence>
<sequence length="251" mass="28763">MYKLYDKYPVLISSVFTLLIVLILNSLMKILPFTNNINTIITELLLISLLIFVTKKLNLIYIFKFTFSSFINGLIKGWYVILLALFLLILGSDSFISNNFSFKTLLLIIISNLIVGIFEELLCRGILFNKFLKFYTPFKAAIFSSLIFAFAHFINYFDSTSIIEVTSQIIYAFFLGVFFAAIYYFTQNIWSVMLLHALIDIVYGLTESNNLNMDLASSIVSSFIAIIIVSPAFFIGKRMFRINNKTTKSTK</sequence>
<dbReference type="Pfam" id="PF02517">
    <property type="entry name" value="Rce1-like"/>
    <property type="match status" value="1"/>
</dbReference>
<protein>
    <submittedName>
        <fullName evidence="3">CPBP family intramembrane metalloprotease</fullName>
    </submittedName>
</protein>
<dbReference type="GO" id="GO:0080120">
    <property type="term" value="P:CAAX-box protein maturation"/>
    <property type="evidence" value="ECO:0007669"/>
    <property type="project" value="UniProtKB-ARBA"/>
</dbReference>
<accession>A0AAQ0S703</accession>
<feature type="transmembrane region" description="Helical" evidence="1">
    <location>
        <begin position="169"/>
        <end position="186"/>
    </location>
</feature>
<keyword evidence="1" id="KW-1133">Transmembrane helix</keyword>
<dbReference type="InterPro" id="IPR052710">
    <property type="entry name" value="CAAX_protease"/>
</dbReference>
<feature type="transmembrane region" description="Helical" evidence="1">
    <location>
        <begin position="44"/>
        <end position="63"/>
    </location>
</feature>
<dbReference type="GO" id="GO:0004175">
    <property type="term" value="F:endopeptidase activity"/>
    <property type="evidence" value="ECO:0007669"/>
    <property type="project" value="UniProtKB-ARBA"/>
</dbReference>
<gene>
    <name evidence="3" type="ORF">D9V42_09040</name>
</gene>
<comment type="caution">
    <text evidence="3">The sequence shown here is derived from an EMBL/GenBank/DDBJ whole genome shotgun (WGS) entry which is preliminary data.</text>
</comment>
<dbReference type="InterPro" id="IPR003675">
    <property type="entry name" value="Rce1/LyrA-like_dom"/>
</dbReference>
<evidence type="ECO:0000256" key="1">
    <source>
        <dbReference type="SAM" id="Phobius"/>
    </source>
</evidence>
<feature type="transmembrane region" description="Helical" evidence="1">
    <location>
        <begin position="215"/>
        <end position="235"/>
    </location>
</feature>
<keyword evidence="3" id="KW-0645">Protease</keyword>